<evidence type="ECO:0000256" key="4">
    <source>
        <dbReference type="ARBA" id="ARBA00022723"/>
    </source>
</evidence>
<dbReference type="EMBL" id="JAATJH010000004">
    <property type="protein sequence ID" value="NJC27024.1"/>
    <property type="molecule type" value="Genomic_DNA"/>
</dbReference>
<sequence length="443" mass="50815">MKATEAQREEIKSLVAELSSKKGLVNLLSKARTMLYGQETKPVKLKLLTYYANPTICPRRYRKSTIPKKSGGVRTIHAPVKGLKAILQPLNFVLQCMHTPHCAATGFVQGRSIVDNARKHVGQNYVLNLDLKDFFHSFNRNRVKLGFMFGPLQLNGSKEPLAFLLASLCTQPLYENGDIKVGHRPPSRFVGESIFMSEDDPNYELIMQILQENEVINSKRRVKLRIARGAVKTVLPQGSPTSPTITNMLCEKLDRRLTGLGNRFGATYSRYADDITFSSLHNIYNQDEFNDELVRIIEEDQGFKINPKKTRLQRRGYCQEVTGLSVSEKVNVRRRYVKQLRMWLYYWEKYGIEKAEDIFARDYVGDKGHVKMHVPEMSRVIGGKLEFLRMVKGETDSTYLGLKDRYEKLMLPLDPLTKILDLWEEKGIDAAMNAYYGEEVTEE</sequence>
<evidence type="ECO:0000256" key="3">
    <source>
        <dbReference type="ARBA" id="ARBA00022695"/>
    </source>
</evidence>
<dbReference type="InterPro" id="IPR043502">
    <property type="entry name" value="DNA/RNA_pol_sf"/>
</dbReference>
<evidence type="ECO:0000259" key="10">
    <source>
        <dbReference type="PROSITE" id="PS50878"/>
    </source>
</evidence>
<feature type="domain" description="Reverse transcriptase" evidence="10">
    <location>
        <begin position="1"/>
        <end position="326"/>
    </location>
</feature>
<protein>
    <recommendedName>
        <fullName evidence="1">RNA-directed DNA polymerase</fullName>
        <ecNumber evidence="1">2.7.7.49</ecNumber>
    </recommendedName>
</protein>
<dbReference type="InterPro" id="IPR000123">
    <property type="entry name" value="Reverse_transcriptase_msDNA"/>
</dbReference>
<dbReference type="SUPFAM" id="SSF56672">
    <property type="entry name" value="DNA/RNA polymerases"/>
    <property type="match status" value="1"/>
</dbReference>
<evidence type="ECO:0000256" key="1">
    <source>
        <dbReference type="ARBA" id="ARBA00012493"/>
    </source>
</evidence>
<keyword evidence="2" id="KW-0808">Transferase</keyword>
<proteinExistence type="inferred from homology"/>
<dbReference type="Pfam" id="PF00078">
    <property type="entry name" value="RVT_1"/>
    <property type="match status" value="1"/>
</dbReference>
<evidence type="ECO:0000256" key="7">
    <source>
        <dbReference type="ARBA" id="ARBA00023118"/>
    </source>
</evidence>
<organism evidence="11 12">
    <name type="scientific">Neolewinella antarctica</name>
    <dbReference type="NCBI Taxonomy" id="442734"/>
    <lineage>
        <taxon>Bacteria</taxon>
        <taxon>Pseudomonadati</taxon>
        <taxon>Bacteroidota</taxon>
        <taxon>Saprospiria</taxon>
        <taxon>Saprospirales</taxon>
        <taxon>Lewinellaceae</taxon>
        <taxon>Neolewinella</taxon>
    </lineage>
</organism>
<evidence type="ECO:0000256" key="9">
    <source>
        <dbReference type="ARBA" id="ARBA00048173"/>
    </source>
</evidence>
<dbReference type="PRINTS" id="PR00866">
    <property type="entry name" value="RNADNAPOLMS"/>
</dbReference>
<dbReference type="Proteomes" id="UP000770785">
    <property type="component" value="Unassembled WGS sequence"/>
</dbReference>
<keyword evidence="5" id="KW-0460">Magnesium</keyword>
<keyword evidence="3" id="KW-0548">Nucleotidyltransferase</keyword>
<dbReference type="CDD" id="cd03487">
    <property type="entry name" value="RT_Bac_retron_II"/>
    <property type="match status" value="1"/>
</dbReference>
<evidence type="ECO:0000256" key="2">
    <source>
        <dbReference type="ARBA" id="ARBA00022679"/>
    </source>
</evidence>
<comment type="caution">
    <text evidence="11">The sequence shown here is derived from an EMBL/GenBank/DDBJ whole genome shotgun (WGS) entry which is preliminary data.</text>
</comment>
<dbReference type="PANTHER" id="PTHR34047">
    <property type="entry name" value="NUCLEAR INTRON MATURASE 1, MITOCHONDRIAL-RELATED"/>
    <property type="match status" value="1"/>
</dbReference>
<evidence type="ECO:0000313" key="12">
    <source>
        <dbReference type="Proteomes" id="UP000770785"/>
    </source>
</evidence>
<dbReference type="InterPro" id="IPR051083">
    <property type="entry name" value="GrpII_Intron_Splice-Mob/Def"/>
</dbReference>
<dbReference type="PROSITE" id="PS50878">
    <property type="entry name" value="RT_POL"/>
    <property type="match status" value="1"/>
</dbReference>
<evidence type="ECO:0000313" key="11">
    <source>
        <dbReference type="EMBL" id="NJC27024.1"/>
    </source>
</evidence>
<evidence type="ECO:0000256" key="8">
    <source>
        <dbReference type="ARBA" id="ARBA00034120"/>
    </source>
</evidence>
<name>A0ABX0XCL5_9BACT</name>
<dbReference type="InterPro" id="IPR000477">
    <property type="entry name" value="RT_dom"/>
</dbReference>
<dbReference type="PANTHER" id="PTHR34047:SF7">
    <property type="entry name" value="RNA-DIRECTED DNA POLYMERASE"/>
    <property type="match status" value="1"/>
</dbReference>
<keyword evidence="7" id="KW-0051">Antiviral defense</keyword>
<keyword evidence="6" id="KW-0695">RNA-directed DNA polymerase</keyword>
<accession>A0ABX0XCL5</accession>
<evidence type="ECO:0000256" key="5">
    <source>
        <dbReference type="ARBA" id="ARBA00022842"/>
    </source>
</evidence>
<dbReference type="RefSeq" id="WP_209037936.1">
    <property type="nucleotide sequence ID" value="NZ_JAATJH010000004.1"/>
</dbReference>
<keyword evidence="12" id="KW-1185">Reference proteome</keyword>
<comment type="catalytic activity">
    <reaction evidence="9">
        <text>DNA(n) + a 2'-deoxyribonucleoside 5'-triphosphate = DNA(n+1) + diphosphate</text>
        <dbReference type="Rhea" id="RHEA:22508"/>
        <dbReference type="Rhea" id="RHEA-COMP:17339"/>
        <dbReference type="Rhea" id="RHEA-COMP:17340"/>
        <dbReference type="ChEBI" id="CHEBI:33019"/>
        <dbReference type="ChEBI" id="CHEBI:61560"/>
        <dbReference type="ChEBI" id="CHEBI:173112"/>
        <dbReference type="EC" id="2.7.7.49"/>
    </reaction>
</comment>
<keyword evidence="4" id="KW-0479">Metal-binding</keyword>
<evidence type="ECO:0000256" key="6">
    <source>
        <dbReference type="ARBA" id="ARBA00022918"/>
    </source>
</evidence>
<reference evidence="11 12" key="1">
    <citation type="submission" date="2020-03" db="EMBL/GenBank/DDBJ databases">
        <title>Genomic Encyclopedia of Type Strains, Phase IV (KMG-IV): sequencing the most valuable type-strain genomes for metagenomic binning, comparative biology and taxonomic classification.</title>
        <authorList>
            <person name="Goeker M."/>
        </authorList>
    </citation>
    <scope>NUCLEOTIDE SEQUENCE [LARGE SCALE GENOMIC DNA]</scope>
    <source>
        <strain evidence="11 12">DSM 105096</strain>
    </source>
</reference>
<gene>
    <name evidence="11" type="ORF">GGR27_002537</name>
</gene>
<dbReference type="EC" id="2.7.7.49" evidence="1"/>
<comment type="similarity">
    <text evidence="8">Belongs to the bacterial reverse transcriptase family.</text>
</comment>